<evidence type="ECO:0000313" key="1">
    <source>
        <dbReference type="EMBL" id="KAH7837445.1"/>
    </source>
</evidence>
<sequence>MDSSPVVFDISSDEECWGETRRGDNDTGGGGDGYDWLSEFLERDSEDSDEVELVGEVVLNPKPRPNKSSGVVEKPWVKDFDDDDDECVILDGDPDKPVVIEKDTACDEDDLFIVGEKGQIACRDYPHPRHLCAKFPFTSTPHHRHCHLCHCYVCDSLAPCVQWGNATSDIDHCHATDKHEYWKHERRNLKQGDKAPPRVPKLPDISVPTGPLQTIPALLPPPPPPPPPPPGPLPAVPPSLVQPKYVSHDQVSRPTTIRACSTSAHLSIPNTTNRSRIKQPPFVNSRNKFLPHLVSQQLPSTHSNIHRRDRSHNVGNLGPQFTNSHAIFKRAGTAGVASTTYQSGYTSSNNNHATQNFRNPSPMTASNSKYYSRRRDFPGGMSSDTNAHRAPSFQNTGSRFGNSVPSHHPASPHLNRQVVNPVPSQPIASSDLNTGPYPQASSQPNMGNNFEYSAPSEPHEISQPNTGNSYISPELSPHRVYSPSIPVSTDGHNGPQISLEDFSDFNMSWVNTTCETNEQHLADNSLIQSAGVTEFNPHIPVSTNVGPPDFHYDSWLLDNQPGSGALEVPVPSGLDLGVYSPESALIDSTFLFDLGCMNDPGFEGYFTMYRANSVFFHVRGFNANPEPSP</sequence>
<keyword evidence="2" id="KW-1185">Reference proteome</keyword>
<evidence type="ECO:0000313" key="2">
    <source>
        <dbReference type="Proteomes" id="UP000828048"/>
    </source>
</evidence>
<accession>A0ACB7X9U2</accession>
<reference evidence="1 2" key="1">
    <citation type="journal article" date="2021" name="Hortic Res">
        <title>High-quality reference genome and annotation aids understanding of berry development for evergreen blueberry (Vaccinium darrowii).</title>
        <authorList>
            <person name="Yu J."/>
            <person name="Hulse-Kemp A.M."/>
            <person name="Babiker E."/>
            <person name="Staton M."/>
        </authorList>
    </citation>
    <scope>NUCLEOTIDE SEQUENCE [LARGE SCALE GENOMIC DNA]</scope>
    <source>
        <strain evidence="2">cv. NJ 8807/NJ 8810</strain>
        <tissue evidence="1">Young leaf</tissue>
    </source>
</reference>
<gene>
    <name evidence="1" type="ORF">Vadar_013969</name>
</gene>
<proteinExistence type="predicted"/>
<dbReference type="Proteomes" id="UP000828048">
    <property type="component" value="Chromosome 6"/>
</dbReference>
<organism evidence="1 2">
    <name type="scientific">Vaccinium darrowii</name>
    <dbReference type="NCBI Taxonomy" id="229202"/>
    <lineage>
        <taxon>Eukaryota</taxon>
        <taxon>Viridiplantae</taxon>
        <taxon>Streptophyta</taxon>
        <taxon>Embryophyta</taxon>
        <taxon>Tracheophyta</taxon>
        <taxon>Spermatophyta</taxon>
        <taxon>Magnoliopsida</taxon>
        <taxon>eudicotyledons</taxon>
        <taxon>Gunneridae</taxon>
        <taxon>Pentapetalae</taxon>
        <taxon>asterids</taxon>
        <taxon>Ericales</taxon>
        <taxon>Ericaceae</taxon>
        <taxon>Vaccinioideae</taxon>
        <taxon>Vaccinieae</taxon>
        <taxon>Vaccinium</taxon>
    </lineage>
</organism>
<protein>
    <submittedName>
        <fullName evidence="1">Uncharacterized protein</fullName>
    </submittedName>
</protein>
<name>A0ACB7X9U2_9ERIC</name>
<comment type="caution">
    <text evidence="1">The sequence shown here is derived from an EMBL/GenBank/DDBJ whole genome shotgun (WGS) entry which is preliminary data.</text>
</comment>
<dbReference type="EMBL" id="CM037156">
    <property type="protein sequence ID" value="KAH7837445.1"/>
    <property type="molecule type" value="Genomic_DNA"/>
</dbReference>